<gene>
    <name evidence="14" type="ORF">HWN36_04875</name>
</gene>
<evidence type="ECO:0000256" key="2">
    <source>
        <dbReference type="ARBA" id="ARBA00022649"/>
    </source>
</evidence>
<evidence type="ECO:0000259" key="13">
    <source>
        <dbReference type="Pfam" id="PF01909"/>
    </source>
</evidence>
<comment type="catalytic activity">
    <reaction evidence="12">
        <text>L-tyrosyl-[protein] + ATP = O-(5'-adenylyl)-L-tyrosyl-[protein] + diphosphate</text>
        <dbReference type="Rhea" id="RHEA:54288"/>
        <dbReference type="Rhea" id="RHEA-COMP:10136"/>
        <dbReference type="Rhea" id="RHEA-COMP:13846"/>
        <dbReference type="ChEBI" id="CHEBI:30616"/>
        <dbReference type="ChEBI" id="CHEBI:33019"/>
        <dbReference type="ChEBI" id="CHEBI:46858"/>
        <dbReference type="ChEBI" id="CHEBI:83624"/>
        <dbReference type="EC" id="2.7.7.108"/>
    </reaction>
</comment>
<dbReference type="GO" id="GO:0070733">
    <property type="term" value="F:AMPylase activity"/>
    <property type="evidence" value="ECO:0007669"/>
    <property type="project" value="UniProtKB-EC"/>
</dbReference>
<dbReference type="SUPFAM" id="SSF81301">
    <property type="entry name" value="Nucleotidyltransferase"/>
    <property type="match status" value="1"/>
</dbReference>
<comment type="cofactor">
    <cofactor evidence="1">
        <name>Mg(2+)</name>
        <dbReference type="ChEBI" id="CHEBI:18420"/>
    </cofactor>
</comment>
<evidence type="ECO:0000256" key="3">
    <source>
        <dbReference type="ARBA" id="ARBA00022679"/>
    </source>
</evidence>
<protein>
    <recommendedName>
        <fullName evidence="9">protein adenylyltransferase</fullName>
        <ecNumber evidence="9">2.7.7.108</ecNumber>
    </recommendedName>
</protein>
<evidence type="ECO:0000256" key="12">
    <source>
        <dbReference type="ARBA" id="ARBA00048696"/>
    </source>
</evidence>
<reference evidence="14 15" key="1">
    <citation type="submission" date="2020-06" db="EMBL/GenBank/DDBJ databases">
        <title>Methanofollis fontis sp. nov., a methanogen isolated from marine sediments near a cold seep at Four-Way Closure Ridge offshore southwestern Taiwan.</title>
        <authorList>
            <person name="Chen S.-C."/>
            <person name="Teng N.-H."/>
            <person name="Lin Y.-S."/>
            <person name="Lai M.-C."/>
            <person name="Chen H.-H."/>
            <person name="Wang C.-C."/>
        </authorList>
    </citation>
    <scope>NUCLEOTIDE SEQUENCE [LARGE SCALE GENOMIC DNA]</scope>
    <source>
        <strain evidence="14 15">DSM 2702</strain>
    </source>
</reference>
<feature type="domain" description="Polymerase nucleotidyl transferase" evidence="13">
    <location>
        <begin position="10"/>
        <end position="97"/>
    </location>
</feature>
<dbReference type="PANTHER" id="PTHR33571">
    <property type="entry name" value="SSL8005 PROTEIN"/>
    <property type="match status" value="1"/>
</dbReference>
<keyword evidence="8" id="KW-0460">Magnesium</keyword>
<comment type="catalytic activity">
    <reaction evidence="11">
        <text>O-(5'-adenylyl)-L-tyrosyl-[protein] + ATP = O-[5'-(adenylyl-(5'-&gt;3')-adenylyl)]-L-tyrosyl-[protein] + diphosphate</text>
        <dbReference type="Rhea" id="RHEA:66528"/>
        <dbReference type="Rhea" id="RHEA-COMP:13846"/>
        <dbReference type="Rhea" id="RHEA-COMP:17046"/>
        <dbReference type="ChEBI" id="CHEBI:30616"/>
        <dbReference type="ChEBI" id="CHEBI:33019"/>
        <dbReference type="ChEBI" id="CHEBI:83624"/>
        <dbReference type="ChEBI" id="CHEBI:167160"/>
    </reaction>
</comment>
<keyword evidence="5" id="KW-0479">Metal-binding</keyword>
<evidence type="ECO:0000256" key="1">
    <source>
        <dbReference type="ARBA" id="ARBA00001946"/>
    </source>
</evidence>
<evidence type="ECO:0000256" key="4">
    <source>
        <dbReference type="ARBA" id="ARBA00022695"/>
    </source>
</evidence>
<dbReference type="GO" id="GO:0005524">
    <property type="term" value="F:ATP binding"/>
    <property type="evidence" value="ECO:0007669"/>
    <property type="project" value="UniProtKB-KW"/>
</dbReference>
<keyword evidence="2" id="KW-1277">Toxin-antitoxin system</keyword>
<accession>A0A7K4HNN4</accession>
<evidence type="ECO:0000256" key="8">
    <source>
        <dbReference type="ARBA" id="ARBA00022842"/>
    </source>
</evidence>
<dbReference type="Proteomes" id="UP000570823">
    <property type="component" value="Unassembled WGS sequence"/>
</dbReference>
<dbReference type="OrthoDB" id="111618at2157"/>
<organism evidence="14 15">
    <name type="scientific">Methanofollis tationis</name>
    <dbReference type="NCBI Taxonomy" id="81417"/>
    <lineage>
        <taxon>Archaea</taxon>
        <taxon>Methanobacteriati</taxon>
        <taxon>Methanobacteriota</taxon>
        <taxon>Stenosarchaea group</taxon>
        <taxon>Methanomicrobia</taxon>
        <taxon>Methanomicrobiales</taxon>
        <taxon>Methanomicrobiaceae</taxon>
        <taxon>Methanofollis</taxon>
    </lineage>
</organism>
<evidence type="ECO:0000256" key="5">
    <source>
        <dbReference type="ARBA" id="ARBA00022723"/>
    </source>
</evidence>
<name>A0A7K4HNN4_9EURY</name>
<evidence type="ECO:0000256" key="7">
    <source>
        <dbReference type="ARBA" id="ARBA00022840"/>
    </source>
</evidence>
<dbReference type="InterPro" id="IPR043519">
    <property type="entry name" value="NT_sf"/>
</dbReference>
<dbReference type="Pfam" id="PF01909">
    <property type="entry name" value="NTP_transf_2"/>
    <property type="match status" value="1"/>
</dbReference>
<evidence type="ECO:0000313" key="14">
    <source>
        <dbReference type="EMBL" id="NVO66657.1"/>
    </source>
</evidence>
<evidence type="ECO:0000313" key="15">
    <source>
        <dbReference type="Proteomes" id="UP000570823"/>
    </source>
</evidence>
<dbReference type="EMBL" id="JABXWR010000001">
    <property type="protein sequence ID" value="NVO66657.1"/>
    <property type="molecule type" value="Genomic_DNA"/>
</dbReference>
<dbReference type="Gene3D" id="3.30.460.10">
    <property type="entry name" value="Beta Polymerase, domain 2"/>
    <property type="match status" value="1"/>
</dbReference>
<keyword evidence="4" id="KW-0548">Nucleotidyltransferase</keyword>
<dbReference type="InterPro" id="IPR052038">
    <property type="entry name" value="Type-VII_TA_antitoxin"/>
</dbReference>
<evidence type="ECO:0000256" key="9">
    <source>
        <dbReference type="ARBA" id="ARBA00034531"/>
    </source>
</evidence>
<dbReference type="AlphaFoldDB" id="A0A7K4HNN4"/>
<evidence type="ECO:0000256" key="10">
    <source>
        <dbReference type="ARBA" id="ARBA00038276"/>
    </source>
</evidence>
<keyword evidence="3 14" id="KW-0808">Transferase</keyword>
<comment type="caution">
    <text evidence="14">The sequence shown here is derived from an EMBL/GenBank/DDBJ whole genome shotgun (WGS) entry which is preliminary data.</text>
</comment>
<keyword evidence="15" id="KW-1185">Reference proteome</keyword>
<dbReference type="EC" id="2.7.7.108" evidence="9"/>
<proteinExistence type="inferred from homology"/>
<evidence type="ECO:0000256" key="6">
    <source>
        <dbReference type="ARBA" id="ARBA00022741"/>
    </source>
</evidence>
<dbReference type="CDD" id="cd05403">
    <property type="entry name" value="NT_KNTase_like"/>
    <property type="match status" value="1"/>
</dbReference>
<dbReference type="GO" id="GO:0046872">
    <property type="term" value="F:metal ion binding"/>
    <property type="evidence" value="ECO:0007669"/>
    <property type="project" value="UniProtKB-KW"/>
</dbReference>
<sequence length="103" mass="11683">MHRIIAEKMSEIVEICRRHRVKTLELFGSAAGENFDPERSDLDFIVAFEPMPPADHADAYLDLALDLEALFVRPVDLVEMAPLKNPYFLKAIEESRVPVYAAP</sequence>
<dbReference type="PANTHER" id="PTHR33571:SF12">
    <property type="entry name" value="BSL3053 PROTEIN"/>
    <property type="match status" value="1"/>
</dbReference>
<dbReference type="InterPro" id="IPR002934">
    <property type="entry name" value="Polymerase_NTP_transf_dom"/>
</dbReference>
<evidence type="ECO:0000256" key="11">
    <source>
        <dbReference type="ARBA" id="ARBA00047518"/>
    </source>
</evidence>
<keyword evidence="7" id="KW-0067">ATP-binding</keyword>
<keyword evidence="6" id="KW-0547">Nucleotide-binding</keyword>
<dbReference type="RefSeq" id="WP_176788330.1">
    <property type="nucleotide sequence ID" value="NZ_JABXWR010000001.1"/>
</dbReference>
<comment type="similarity">
    <text evidence="10">Belongs to the MntA antitoxin family.</text>
</comment>